<name>A0AAJ1V5D2_9LACT</name>
<dbReference type="Pfam" id="PF13455">
    <property type="entry name" value="MUG113"/>
    <property type="match status" value="1"/>
</dbReference>
<proteinExistence type="predicted"/>
<organism evidence="5 6">
    <name type="scientific">Facklamia hominis</name>
    <dbReference type="NCBI Taxonomy" id="178214"/>
    <lineage>
        <taxon>Bacteria</taxon>
        <taxon>Bacillati</taxon>
        <taxon>Bacillota</taxon>
        <taxon>Bacilli</taxon>
        <taxon>Lactobacillales</taxon>
        <taxon>Aerococcaceae</taxon>
        <taxon>Facklamia</taxon>
    </lineage>
</organism>
<dbReference type="InterPro" id="IPR025280">
    <property type="entry name" value="SNIPE"/>
</dbReference>
<gene>
    <name evidence="5" type="ORF">QP433_02735</name>
</gene>
<dbReference type="EMBL" id="JASOOE010000004">
    <property type="protein sequence ID" value="MDK7186889.1"/>
    <property type="molecule type" value="Genomic_DNA"/>
</dbReference>
<evidence type="ECO:0000256" key="3">
    <source>
        <dbReference type="SAM" id="SignalP"/>
    </source>
</evidence>
<keyword evidence="2" id="KW-0812">Transmembrane</keyword>
<feature type="coiled-coil region" evidence="1">
    <location>
        <begin position="207"/>
        <end position="298"/>
    </location>
</feature>
<evidence type="ECO:0000256" key="1">
    <source>
        <dbReference type="SAM" id="Coils"/>
    </source>
</evidence>
<feature type="chain" id="PRO_5042581003" evidence="3">
    <location>
        <begin position="22"/>
        <end position="428"/>
    </location>
</feature>
<keyword evidence="2" id="KW-0472">Membrane</keyword>
<sequence>MKRYWKLVLGILFISSSAALITDKDNSGAVLFGLVIGIVLVIWHERSMRSEDLILDNKKESFWKKNKESIQESTNIESNDVYEEYGLYEPRYNFATSLAYKERLKDERSTQKDMIKNFTAVNYSKGWTVDGSLRKGKKMTKGNIKVILRCFNSESEAAINKLTYRNFETTKNRIFNSYTQLNKAFETNKVSISKKYLNSKINELHLAYEYEMKIQEEKEILREERERKREEAALQKEIEQKRKQIQKEIEHNKNILHQLRTRLQESNDSDNSSLLKEISRLENNISDYENEEKDLDYRIENAGAGYVYIISNIGSFGEDVVKIGVTRRLEPMDRISELSSASVPFKFDVHALIFSYQAFDLETKLHHRFSKQRINLVNNRKEFFKVPIGEIEKALNEFKDLTIEFHTEPEAEEYRQSMSIRNKQEINM</sequence>
<dbReference type="Pfam" id="PF13250">
    <property type="entry name" value="SNIPE"/>
    <property type="match status" value="1"/>
</dbReference>
<dbReference type="InterPro" id="IPR018306">
    <property type="entry name" value="Phage_T5_Orf172_DNA-bd"/>
</dbReference>
<dbReference type="AlphaFoldDB" id="A0AAJ1V5D2"/>
<evidence type="ECO:0000313" key="6">
    <source>
        <dbReference type="Proteomes" id="UP001229251"/>
    </source>
</evidence>
<evidence type="ECO:0000259" key="4">
    <source>
        <dbReference type="SMART" id="SM00974"/>
    </source>
</evidence>
<feature type="signal peptide" evidence="3">
    <location>
        <begin position="1"/>
        <end position="21"/>
    </location>
</feature>
<comment type="caution">
    <text evidence="5">The sequence shown here is derived from an EMBL/GenBank/DDBJ whole genome shotgun (WGS) entry which is preliminary data.</text>
</comment>
<dbReference type="Proteomes" id="UP001229251">
    <property type="component" value="Unassembled WGS sequence"/>
</dbReference>
<evidence type="ECO:0000256" key="2">
    <source>
        <dbReference type="SAM" id="Phobius"/>
    </source>
</evidence>
<keyword evidence="2" id="KW-1133">Transmembrane helix</keyword>
<dbReference type="RefSeq" id="WP_285065472.1">
    <property type="nucleotide sequence ID" value="NZ_JASOOE010000004.1"/>
</dbReference>
<keyword evidence="3" id="KW-0732">Signal</keyword>
<dbReference type="SMART" id="SM00974">
    <property type="entry name" value="T5orf172"/>
    <property type="match status" value="1"/>
</dbReference>
<protein>
    <submittedName>
        <fullName evidence="5">DUF4041 domain-containing protein</fullName>
    </submittedName>
</protein>
<feature type="transmembrane region" description="Helical" evidence="2">
    <location>
        <begin position="28"/>
        <end position="44"/>
    </location>
</feature>
<evidence type="ECO:0000313" key="5">
    <source>
        <dbReference type="EMBL" id="MDK7186889.1"/>
    </source>
</evidence>
<feature type="domain" description="Bacteriophage T5 Orf172 DNA-binding" evidence="4">
    <location>
        <begin position="315"/>
        <end position="398"/>
    </location>
</feature>
<accession>A0AAJ1V5D2</accession>
<keyword evidence="1" id="KW-0175">Coiled coil</keyword>
<reference evidence="5" key="1">
    <citation type="submission" date="2023-05" db="EMBL/GenBank/DDBJ databases">
        <title>Cataloging the Phylogenetic Diversity of Human Bladder Bacteria.</title>
        <authorList>
            <person name="Du J."/>
        </authorList>
    </citation>
    <scope>NUCLEOTIDE SEQUENCE</scope>
    <source>
        <strain evidence="5">UMB1231</strain>
    </source>
</reference>